<dbReference type="PANTHER" id="PTHR36766">
    <property type="entry name" value="PLANT BROAD-SPECTRUM MILDEW RESISTANCE PROTEIN RPW8"/>
    <property type="match status" value="1"/>
</dbReference>
<keyword evidence="6" id="KW-0067">ATP-binding</keyword>
<evidence type="ECO:0000256" key="6">
    <source>
        <dbReference type="ARBA" id="ARBA00022840"/>
    </source>
</evidence>
<dbReference type="InterPro" id="IPR036388">
    <property type="entry name" value="WH-like_DNA-bd_sf"/>
</dbReference>
<dbReference type="GO" id="GO:0006952">
    <property type="term" value="P:defense response"/>
    <property type="evidence" value="ECO:0007669"/>
    <property type="project" value="UniProtKB-KW"/>
</dbReference>
<comment type="similarity">
    <text evidence="1">Belongs to the disease resistance NB-LRR family.</text>
</comment>
<proteinExistence type="inferred from homology"/>
<name>A0A2U1MLE3_ARTAN</name>
<dbReference type="GO" id="GO:0043531">
    <property type="term" value="F:ADP binding"/>
    <property type="evidence" value="ECO:0007669"/>
    <property type="project" value="InterPro"/>
</dbReference>
<gene>
    <name evidence="11" type="ORF">CTI12_AA349780</name>
</gene>
<dbReference type="SUPFAM" id="SSF52058">
    <property type="entry name" value="L domain-like"/>
    <property type="match status" value="2"/>
</dbReference>
<dbReference type="InterPro" id="IPR041118">
    <property type="entry name" value="Rx_N"/>
</dbReference>
<keyword evidence="2" id="KW-0433">Leucine-rich repeat</keyword>
<dbReference type="GO" id="GO:0051707">
    <property type="term" value="P:response to other organism"/>
    <property type="evidence" value="ECO:0007669"/>
    <property type="project" value="UniProtKB-ARBA"/>
</dbReference>
<accession>A0A2U1MLE3</accession>
<dbReference type="Gene3D" id="1.10.8.430">
    <property type="entry name" value="Helical domain of apoptotic protease-activating factors"/>
    <property type="match status" value="1"/>
</dbReference>
<dbReference type="Pfam" id="PF25019">
    <property type="entry name" value="LRR_R13L1-DRL21"/>
    <property type="match status" value="1"/>
</dbReference>
<dbReference type="GO" id="GO:0005524">
    <property type="term" value="F:ATP binding"/>
    <property type="evidence" value="ECO:0007669"/>
    <property type="project" value="UniProtKB-KW"/>
</dbReference>
<dbReference type="InterPro" id="IPR032675">
    <property type="entry name" value="LRR_dom_sf"/>
</dbReference>
<evidence type="ECO:0000259" key="9">
    <source>
        <dbReference type="Pfam" id="PF23559"/>
    </source>
</evidence>
<feature type="domain" description="NB-ARC" evidence="7">
    <location>
        <begin position="176"/>
        <end position="341"/>
    </location>
</feature>
<dbReference type="Gene3D" id="3.40.50.300">
    <property type="entry name" value="P-loop containing nucleotide triphosphate hydrolases"/>
    <property type="match status" value="1"/>
</dbReference>
<evidence type="ECO:0000259" key="7">
    <source>
        <dbReference type="Pfam" id="PF00931"/>
    </source>
</evidence>
<evidence type="ECO:0000256" key="5">
    <source>
        <dbReference type="ARBA" id="ARBA00022821"/>
    </source>
</evidence>
<dbReference type="InterPro" id="IPR027417">
    <property type="entry name" value="P-loop_NTPase"/>
</dbReference>
<evidence type="ECO:0000313" key="12">
    <source>
        <dbReference type="Proteomes" id="UP000245207"/>
    </source>
</evidence>
<dbReference type="Gene3D" id="3.80.10.10">
    <property type="entry name" value="Ribonuclease Inhibitor"/>
    <property type="match status" value="2"/>
</dbReference>
<dbReference type="PANTHER" id="PTHR36766:SF70">
    <property type="entry name" value="DISEASE RESISTANCE PROTEIN RGA4"/>
    <property type="match status" value="1"/>
</dbReference>
<dbReference type="InterPro" id="IPR058922">
    <property type="entry name" value="WHD_DRP"/>
</dbReference>
<dbReference type="EMBL" id="PKPP01004946">
    <property type="protein sequence ID" value="PWA62091.1"/>
    <property type="molecule type" value="Genomic_DNA"/>
</dbReference>
<feature type="domain" description="Disease resistance protein winged helix" evidence="9">
    <location>
        <begin position="423"/>
        <end position="495"/>
    </location>
</feature>
<dbReference type="OrthoDB" id="5279713at2759"/>
<protein>
    <submittedName>
        <fullName evidence="11">Cc-nbs-lrr resistance protein</fullName>
    </submittedName>
</protein>
<keyword evidence="12" id="KW-1185">Reference proteome</keyword>
<dbReference type="Gene3D" id="1.10.10.10">
    <property type="entry name" value="Winged helix-like DNA-binding domain superfamily/Winged helix DNA-binding domain"/>
    <property type="match status" value="1"/>
</dbReference>
<dbReference type="STRING" id="35608.A0A2U1MLE3"/>
<evidence type="ECO:0000256" key="4">
    <source>
        <dbReference type="ARBA" id="ARBA00022741"/>
    </source>
</evidence>
<evidence type="ECO:0000259" key="8">
    <source>
        <dbReference type="Pfam" id="PF18052"/>
    </source>
</evidence>
<organism evidence="11 12">
    <name type="scientific">Artemisia annua</name>
    <name type="common">Sweet wormwood</name>
    <dbReference type="NCBI Taxonomy" id="35608"/>
    <lineage>
        <taxon>Eukaryota</taxon>
        <taxon>Viridiplantae</taxon>
        <taxon>Streptophyta</taxon>
        <taxon>Embryophyta</taxon>
        <taxon>Tracheophyta</taxon>
        <taxon>Spermatophyta</taxon>
        <taxon>Magnoliopsida</taxon>
        <taxon>eudicotyledons</taxon>
        <taxon>Gunneridae</taxon>
        <taxon>Pentapetalae</taxon>
        <taxon>asterids</taxon>
        <taxon>campanulids</taxon>
        <taxon>Asterales</taxon>
        <taxon>Asteraceae</taxon>
        <taxon>Asteroideae</taxon>
        <taxon>Anthemideae</taxon>
        <taxon>Artemisiinae</taxon>
        <taxon>Artemisia</taxon>
    </lineage>
</organism>
<dbReference type="PRINTS" id="PR00364">
    <property type="entry name" value="DISEASERSIST"/>
</dbReference>
<evidence type="ECO:0000259" key="10">
    <source>
        <dbReference type="Pfam" id="PF25019"/>
    </source>
</evidence>
<dbReference type="Pfam" id="PF00931">
    <property type="entry name" value="NB-ARC"/>
    <property type="match status" value="1"/>
</dbReference>
<dbReference type="InterPro" id="IPR042197">
    <property type="entry name" value="Apaf_helical"/>
</dbReference>
<keyword evidence="4" id="KW-0547">Nucleotide-binding</keyword>
<dbReference type="FunFam" id="1.10.10.10:FF:000322">
    <property type="entry name" value="Probable disease resistance protein At1g63360"/>
    <property type="match status" value="1"/>
</dbReference>
<evidence type="ECO:0000313" key="11">
    <source>
        <dbReference type="EMBL" id="PWA62091.1"/>
    </source>
</evidence>
<keyword evidence="5" id="KW-0611">Plant defense</keyword>
<evidence type="ECO:0000256" key="3">
    <source>
        <dbReference type="ARBA" id="ARBA00022737"/>
    </source>
</evidence>
<dbReference type="InterPro" id="IPR002182">
    <property type="entry name" value="NB-ARC"/>
</dbReference>
<comment type="caution">
    <text evidence="11">The sequence shown here is derived from an EMBL/GenBank/DDBJ whole genome shotgun (WGS) entry which is preliminary data.</text>
</comment>
<evidence type="ECO:0000256" key="2">
    <source>
        <dbReference type="ARBA" id="ARBA00022614"/>
    </source>
</evidence>
<dbReference type="SUPFAM" id="SSF52540">
    <property type="entry name" value="P-loop containing nucleoside triphosphate hydrolases"/>
    <property type="match status" value="1"/>
</dbReference>
<evidence type="ECO:0000256" key="1">
    <source>
        <dbReference type="ARBA" id="ARBA00008894"/>
    </source>
</evidence>
<keyword evidence="3" id="KW-0677">Repeat</keyword>
<dbReference type="Pfam" id="PF18052">
    <property type="entry name" value="Rx_N"/>
    <property type="match status" value="1"/>
</dbReference>
<reference evidence="11 12" key="1">
    <citation type="journal article" date="2018" name="Mol. Plant">
        <title>The genome of Artemisia annua provides insight into the evolution of Asteraceae family and artemisinin biosynthesis.</title>
        <authorList>
            <person name="Shen Q."/>
            <person name="Zhang L."/>
            <person name="Liao Z."/>
            <person name="Wang S."/>
            <person name="Yan T."/>
            <person name="Shi P."/>
            <person name="Liu M."/>
            <person name="Fu X."/>
            <person name="Pan Q."/>
            <person name="Wang Y."/>
            <person name="Lv Z."/>
            <person name="Lu X."/>
            <person name="Zhang F."/>
            <person name="Jiang W."/>
            <person name="Ma Y."/>
            <person name="Chen M."/>
            <person name="Hao X."/>
            <person name="Li L."/>
            <person name="Tang Y."/>
            <person name="Lv G."/>
            <person name="Zhou Y."/>
            <person name="Sun X."/>
            <person name="Brodelius P.E."/>
            <person name="Rose J.K.C."/>
            <person name="Tang K."/>
        </authorList>
    </citation>
    <scope>NUCLEOTIDE SEQUENCE [LARGE SCALE GENOMIC DNA]</scope>
    <source>
        <strain evidence="12">cv. Huhao1</strain>
        <tissue evidence="11">Leaf</tissue>
    </source>
</reference>
<feature type="domain" description="R13L1/DRL21-like LRR repeat region" evidence="10">
    <location>
        <begin position="679"/>
        <end position="818"/>
    </location>
</feature>
<sequence>MVDALVTVAAEQILNKALSIAANEVSLALGYKDKLTELNKTLNMIRAKLSDAEGKKNTRVVMEWLKQLKSVVDEADDVLDEVHYETLRREVKKRYQDNNARKILCFPNLKKFSFGREMGHKIENINKEFSRIYELAKNLQLEDEKVEPSENSRPSSTVPYLDEFRIVGRENDELRIVELLTNSREGERLTILPIVGMGGIGKTTLAKSVYNNPKIEQHFNVRAWLCVSVKVEVDMLLADIYESFAGKKVVSNTRVNVIKDLKEKLGSKRYLLVLDDVWDEELAYWDEFRKCMLHVNSANGSGIIVTTRKLNIGRNATIEDSYPLGSLSDDECWSMFKERALPLPAFEEIGYAIVKKCRGLPLLVDILGSMLRHYNNDKGKWLSIQESEVWDADERGRVLSILKLSFDSLPNSMVKQCLLYCSIFEKDEDIRREELVQLWMALGLVHTDTKTNKEMEDVGNDIFQILVNNSLFQNIKKDEFGDIYGCQMHDLVHDLLLSLSSHEISRLVVSDDVQLNAVKHLALQGRRHENSVFNIFKEDMTTRTLQTLFFAGEIKENISLKYFKFLRILKLSRSSLDEVPESVGELVHLRYLDLSYTNIRTLPKSIGKLYHLQTLKLLSLFSLDYPEEMRNLISLRHLLTDRAYGSYVSRVQAPKDVGLLTSLRTLPYFKVGRQKGRQIEELGQLKHLGGKLHICNLEEIDSKEEALKADLHGKRNLYEIEFHWSSWYGWGSRNYKDVINDKDVLEGLQPAANVKILKIAYFSGDSFPEWAMKMKIKTERDWIPLAKLVKITLTDCCNCVNIPILEDLPLLQDLVLRDLDNVTCLSSSSDQRMPLSPSLRSLKLSGMRNLEKWTNVAVNSSTMLSPVLEKLEIIQCPKIILLDESLQHPLKYLSIISCENLESVRSIQGLTSLQSLYIDGCRRLLEIGDLHSQICSLKDLTVKNCIKLTCLPGGFDCLSLLNRLVIGPFPEEFHSYPSLSGIEKLGNHLNYLELIGWEHYESIPEEIKHLNALETLIIDGFAGRELPMWLTNMSSIRALVFDDCGGLNEETVLKGAPREATRVYLNNEQIRG</sequence>
<dbReference type="Pfam" id="PF23559">
    <property type="entry name" value="WHD_DRP"/>
    <property type="match status" value="1"/>
</dbReference>
<feature type="domain" description="Disease resistance N-terminal" evidence="8">
    <location>
        <begin position="11"/>
        <end position="94"/>
    </location>
</feature>
<dbReference type="Gene3D" id="1.20.5.4130">
    <property type="match status" value="1"/>
</dbReference>
<dbReference type="AlphaFoldDB" id="A0A2U1MLE3"/>
<dbReference type="Proteomes" id="UP000245207">
    <property type="component" value="Unassembled WGS sequence"/>
</dbReference>
<dbReference type="InterPro" id="IPR056789">
    <property type="entry name" value="LRR_R13L1-DRL21"/>
</dbReference>